<comment type="caution">
    <text evidence="2">The sequence shown here is derived from an EMBL/GenBank/DDBJ whole genome shotgun (WGS) entry which is preliminary data.</text>
</comment>
<feature type="non-terminal residue" evidence="2">
    <location>
        <position position="1"/>
    </location>
</feature>
<dbReference type="AlphaFoldDB" id="A0ABD0QTD3"/>
<dbReference type="Proteomes" id="UP001529510">
    <property type="component" value="Unassembled WGS sequence"/>
</dbReference>
<dbReference type="EMBL" id="JAMKFB020000007">
    <property type="protein sequence ID" value="KAL0189050.1"/>
    <property type="molecule type" value="Genomic_DNA"/>
</dbReference>
<feature type="compositionally biased region" description="Basic and acidic residues" evidence="1">
    <location>
        <begin position="20"/>
        <end position="48"/>
    </location>
</feature>
<feature type="non-terminal residue" evidence="2">
    <location>
        <position position="94"/>
    </location>
</feature>
<reference evidence="2 3" key="1">
    <citation type="submission" date="2024-05" db="EMBL/GenBank/DDBJ databases">
        <title>Genome sequencing and assembly of Indian major carp, Cirrhinus mrigala (Hamilton, 1822).</title>
        <authorList>
            <person name="Mohindra V."/>
            <person name="Chowdhury L.M."/>
            <person name="Lal K."/>
            <person name="Jena J.K."/>
        </authorList>
    </citation>
    <scope>NUCLEOTIDE SEQUENCE [LARGE SCALE GENOMIC DNA]</scope>
    <source>
        <strain evidence="2">CM1030</strain>
        <tissue evidence="2">Blood</tissue>
    </source>
</reference>
<feature type="region of interest" description="Disordered" evidence="1">
    <location>
        <begin position="75"/>
        <end position="94"/>
    </location>
</feature>
<evidence type="ECO:0000256" key="1">
    <source>
        <dbReference type="SAM" id="MobiDB-lite"/>
    </source>
</evidence>
<organism evidence="2 3">
    <name type="scientific">Cirrhinus mrigala</name>
    <name type="common">Mrigala</name>
    <dbReference type="NCBI Taxonomy" id="683832"/>
    <lineage>
        <taxon>Eukaryota</taxon>
        <taxon>Metazoa</taxon>
        <taxon>Chordata</taxon>
        <taxon>Craniata</taxon>
        <taxon>Vertebrata</taxon>
        <taxon>Euteleostomi</taxon>
        <taxon>Actinopterygii</taxon>
        <taxon>Neopterygii</taxon>
        <taxon>Teleostei</taxon>
        <taxon>Ostariophysi</taxon>
        <taxon>Cypriniformes</taxon>
        <taxon>Cyprinidae</taxon>
        <taxon>Labeoninae</taxon>
        <taxon>Labeonini</taxon>
        <taxon>Cirrhinus</taxon>
    </lineage>
</organism>
<name>A0ABD0QTD3_CIRMR</name>
<feature type="region of interest" description="Disordered" evidence="1">
    <location>
        <begin position="20"/>
        <end position="59"/>
    </location>
</feature>
<gene>
    <name evidence="2" type="ORF">M9458_016149</name>
</gene>
<protein>
    <submittedName>
        <fullName evidence="2">Uncharacterized protein</fullName>
    </submittedName>
</protein>
<evidence type="ECO:0000313" key="3">
    <source>
        <dbReference type="Proteomes" id="UP001529510"/>
    </source>
</evidence>
<sequence length="94" mass="10369">KPAITPQKHMEPAEAAALLKEERAGPGDDLARGQPLDRPDMPHDENLHLENNNIPVQQQVPNPVADKPMLFDKDSKAGIKADEFGEQRRQLGGK</sequence>
<evidence type="ECO:0000313" key="2">
    <source>
        <dbReference type="EMBL" id="KAL0189050.1"/>
    </source>
</evidence>
<proteinExistence type="predicted"/>
<keyword evidence="3" id="KW-1185">Reference proteome</keyword>
<accession>A0ABD0QTD3</accession>